<name>K0B1D5_GOTA9</name>
<dbReference type="AlphaFoldDB" id="K0B1D5"/>
<evidence type="ECO:0000313" key="3">
    <source>
        <dbReference type="Proteomes" id="UP000006094"/>
    </source>
</evidence>
<dbReference type="eggNOG" id="ENOG50332G4">
    <property type="taxonomic scope" value="Bacteria"/>
</dbReference>
<dbReference type="Proteomes" id="UP000006094">
    <property type="component" value="Chromosome"/>
</dbReference>
<dbReference type="EMBL" id="CP003326">
    <property type="protein sequence ID" value="AFS78466.1"/>
    <property type="molecule type" value="Genomic_DNA"/>
</dbReference>
<keyword evidence="1" id="KW-0472">Membrane</keyword>
<organism evidence="2 3">
    <name type="scientific">Gottschalkia acidurici (strain ATCC 7906 / DSM 604 / BCRC 14475 / CIP 104303 / KCTC 5404 / NCIMB 10678 / 9a)</name>
    <name type="common">Clostridium acidurici</name>
    <dbReference type="NCBI Taxonomy" id="1128398"/>
    <lineage>
        <taxon>Bacteria</taxon>
        <taxon>Bacillati</taxon>
        <taxon>Bacillota</taxon>
        <taxon>Tissierellia</taxon>
        <taxon>Tissierellales</taxon>
        <taxon>Gottschalkiaceae</taxon>
        <taxon>Gottschalkia</taxon>
    </lineage>
</organism>
<evidence type="ECO:0000256" key="1">
    <source>
        <dbReference type="SAM" id="Phobius"/>
    </source>
</evidence>
<proteinExistence type="predicted"/>
<feature type="transmembrane region" description="Helical" evidence="1">
    <location>
        <begin position="129"/>
        <end position="149"/>
    </location>
</feature>
<keyword evidence="1" id="KW-1133">Transmembrane helix</keyword>
<dbReference type="KEGG" id="cad:Curi_c14560"/>
<gene>
    <name evidence="2" type="ordered locus">Curi_c14560</name>
</gene>
<dbReference type="HOGENOM" id="CLU_1668581_0_0_9"/>
<feature type="transmembrane region" description="Helical" evidence="1">
    <location>
        <begin position="39"/>
        <end position="58"/>
    </location>
</feature>
<keyword evidence="3" id="KW-1185">Reference proteome</keyword>
<keyword evidence="1" id="KW-0812">Transmembrane</keyword>
<accession>K0B1D5</accession>
<evidence type="ECO:0000313" key="2">
    <source>
        <dbReference type="EMBL" id="AFS78466.1"/>
    </source>
</evidence>
<dbReference type="RefSeq" id="WP_014967603.1">
    <property type="nucleotide sequence ID" value="NC_018664.1"/>
</dbReference>
<feature type="transmembrane region" description="Helical" evidence="1">
    <location>
        <begin position="6"/>
        <end position="27"/>
    </location>
</feature>
<dbReference type="PATRIC" id="fig|1128398.3.peg.1485"/>
<feature type="transmembrane region" description="Helical" evidence="1">
    <location>
        <begin position="70"/>
        <end position="93"/>
    </location>
</feature>
<dbReference type="OrthoDB" id="2088043at2"/>
<reference evidence="2 3" key="1">
    <citation type="journal article" date="2012" name="PLoS ONE">
        <title>The purine-utilizing bacterium Clostridium acidurici 9a: a genome-guided metabolic reconsideration.</title>
        <authorList>
            <person name="Hartwich K."/>
            <person name="Poehlein A."/>
            <person name="Daniel R."/>
        </authorList>
    </citation>
    <scope>NUCLEOTIDE SEQUENCE [LARGE SCALE GENOMIC DNA]</scope>
    <source>
        <strain evidence="3">ATCC 7906 / DSM 604 / BCRC 14475 / CIP 104303 / KCTC 5404 / NCIMB 10678 / 9a</strain>
    </source>
</reference>
<protein>
    <submittedName>
        <fullName evidence="2">Uncharacterized protein</fullName>
    </submittedName>
</protein>
<sequence>MKSNIKSLLMHLAIVAITLIFLIGFVISGPKFGMYTTNMLCRFLFTILFLICYIYIGSLLSTKKDKNYDFFKGVTIGLIGIGLWTYTFIKIKYNLIQTPQELNEYWMMFNLYYAPFTMIYFFLDITVSPILLLFTNLIPSLLIGLGVKYKRLKEKKIKI</sequence>